<dbReference type="Pfam" id="PF08205">
    <property type="entry name" value="C2-set_2"/>
    <property type="match status" value="1"/>
</dbReference>
<dbReference type="SMART" id="SM00408">
    <property type="entry name" value="IGc2"/>
    <property type="match status" value="3"/>
</dbReference>
<sequence length="1004" mass="109481">MGEEEEGEEIVVVRSFGPAYGCGHAIARGLGITLRQLPGVPAPVIHRRNVHPAAPFTASIPADALTAPHSPSRSPILFPGQPASLVVPSWTVPSVPTLRAAKSGTRRGTRGISANSMLTQCLGGEVCEGGIALRGDLRYDLRGKHSEKPLHWQDKDYLGDRALFRTTTEPATLSVNHVQEQDEGEFRCRVDFTTNPTRNSRIQLTVIVPPQKPNIIDERGKTVPAVAGPYEEGGDMRLQCLVSGGRPEPKVRWWRGETLLDSKDEPGEFPALRRNTLVVRELSRADLHAVFDCQASNNNISQPVSTSVAIEMHLRPLSVTILSSEHAPLSANRKYDINCMTVGSRPPAKLSWYMDGRKLTNHTDKVSQDGNMTSSILTFQPTLSHHDKVVTCRAENPKVQRGIAEDTWKLNVFFVPILHLQLGSNMNPDDIEEGDDVYFECKVHANPGAYKVVWKHNGNVIQNNAKNGVIVQQYDLALREVNRSQAGNYTCVASNVEGDGYSNIVELKIMYKPICVPDQKRIYGVARHEDARVICRVEAYPPPESFRWTFNNTEEMEDVPQARYKNSTRHTQSILTYRPVTEMDYGTVLCWASNTAGQQKNACIFHIIPAGKPEAPYNCTLTNQTTESLSVECTAGFDGGQPQHFLLEVFDQHTGALQANVTSRENAAFTVQGLEPGKVLNMILYAVNAKGRSEPTLLEGFTLKVAEKQTAQSKNTRSLVTKTSGNYERCLSGGTPVPFEFTPLLGSLIGVVAALLLITVAILAALKMRSERRAQRPGDLPLKKATAPSSEDLYDADDRNPDVVPTNKVRNFSHVFETKDSDYQLTGSTSGTPLATQNTPDGLPPSSLPIQQTNNHLQGLPTYSHNDYNNYPTLPLSGEVTYAELCLARPTTLSTLTTDAKLASLGGGVGGLGGLQGYGSGLGVIVGGKPYTKEATVYACIDHNARPPKLDVPNVPSCATTPITAANVLQDSTVATVMSGKQHHPAREVVTVRTPLISTQESCV</sequence>
<feature type="transmembrane region" description="Helical" evidence="5">
    <location>
        <begin position="744"/>
        <end position="766"/>
    </location>
</feature>
<dbReference type="Pfam" id="PF00041">
    <property type="entry name" value="fn3"/>
    <property type="match status" value="1"/>
</dbReference>
<dbReference type="AlphaFoldDB" id="A0A195EAN5"/>
<feature type="domain" description="Ig-like" evidence="6">
    <location>
        <begin position="213"/>
        <end position="309"/>
    </location>
</feature>
<feature type="domain" description="Ig-like" evidence="6">
    <location>
        <begin position="517"/>
        <end position="605"/>
    </location>
</feature>
<dbReference type="InterPro" id="IPR013783">
    <property type="entry name" value="Ig-like_fold"/>
</dbReference>
<evidence type="ECO:0000259" key="6">
    <source>
        <dbReference type="PROSITE" id="PS50835"/>
    </source>
</evidence>
<dbReference type="InterPro" id="IPR007110">
    <property type="entry name" value="Ig-like_dom"/>
</dbReference>
<dbReference type="InterPro" id="IPR003961">
    <property type="entry name" value="FN3_dom"/>
</dbReference>
<dbReference type="InterPro" id="IPR013162">
    <property type="entry name" value="CD80_C2-set"/>
</dbReference>
<dbReference type="PROSITE" id="PS50853">
    <property type="entry name" value="FN3"/>
    <property type="match status" value="1"/>
</dbReference>
<evidence type="ECO:0000259" key="7">
    <source>
        <dbReference type="PROSITE" id="PS50853"/>
    </source>
</evidence>
<evidence type="ECO:0000256" key="3">
    <source>
        <dbReference type="ARBA" id="ARBA00023157"/>
    </source>
</evidence>
<organism evidence="8 9">
    <name type="scientific">Trachymyrmex cornetzi</name>
    <dbReference type="NCBI Taxonomy" id="471704"/>
    <lineage>
        <taxon>Eukaryota</taxon>
        <taxon>Metazoa</taxon>
        <taxon>Ecdysozoa</taxon>
        <taxon>Arthropoda</taxon>
        <taxon>Hexapoda</taxon>
        <taxon>Insecta</taxon>
        <taxon>Pterygota</taxon>
        <taxon>Neoptera</taxon>
        <taxon>Endopterygota</taxon>
        <taxon>Hymenoptera</taxon>
        <taxon>Apocrita</taxon>
        <taxon>Aculeata</taxon>
        <taxon>Formicoidea</taxon>
        <taxon>Formicidae</taxon>
        <taxon>Myrmicinae</taxon>
        <taxon>Trachymyrmex</taxon>
    </lineage>
</organism>
<gene>
    <name evidence="8" type="ORF">ALC57_05453</name>
</gene>
<proteinExistence type="predicted"/>
<dbReference type="PROSITE" id="PS50835">
    <property type="entry name" value="IG_LIKE"/>
    <property type="match status" value="5"/>
</dbReference>
<dbReference type="Gene3D" id="2.60.40.10">
    <property type="entry name" value="Immunoglobulins"/>
    <property type="match status" value="6"/>
</dbReference>
<evidence type="ECO:0000256" key="2">
    <source>
        <dbReference type="ARBA" id="ARBA00023136"/>
    </source>
</evidence>
<feature type="compositionally biased region" description="Polar residues" evidence="4">
    <location>
        <begin position="823"/>
        <end position="840"/>
    </location>
</feature>
<dbReference type="SUPFAM" id="SSF48726">
    <property type="entry name" value="Immunoglobulin"/>
    <property type="match status" value="5"/>
</dbReference>
<feature type="domain" description="Ig-like" evidence="6">
    <location>
        <begin position="93"/>
        <end position="205"/>
    </location>
</feature>
<keyword evidence="3" id="KW-1015">Disulfide bond</keyword>
<keyword evidence="2 5" id="KW-0472">Membrane</keyword>
<feature type="domain" description="Ig-like" evidence="6">
    <location>
        <begin position="316"/>
        <end position="404"/>
    </location>
</feature>
<evidence type="ECO:0000256" key="4">
    <source>
        <dbReference type="SAM" id="MobiDB-lite"/>
    </source>
</evidence>
<keyword evidence="5" id="KW-0812">Transmembrane</keyword>
<dbReference type="SMART" id="SM00409">
    <property type="entry name" value="IG"/>
    <property type="match status" value="5"/>
</dbReference>
<dbReference type="PANTHER" id="PTHR23278">
    <property type="entry name" value="SIDESTEP PROTEIN"/>
    <property type="match status" value="1"/>
</dbReference>
<dbReference type="InterPro" id="IPR036179">
    <property type="entry name" value="Ig-like_dom_sf"/>
</dbReference>
<keyword evidence="8" id="KW-0675">Receptor</keyword>
<evidence type="ECO:0000313" key="8">
    <source>
        <dbReference type="EMBL" id="KYN22176.1"/>
    </source>
</evidence>
<dbReference type="EMBL" id="KQ979236">
    <property type="protein sequence ID" value="KYN22176.1"/>
    <property type="molecule type" value="Genomic_DNA"/>
</dbReference>
<feature type="region of interest" description="Disordered" evidence="4">
    <location>
        <begin position="822"/>
        <end position="846"/>
    </location>
</feature>
<dbReference type="CDD" id="cd00096">
    <property type="entry name" value="Ig"/>
    <property type="match status" value="1"/>
</dbReference>
<dbReference type="InterPro" id="IPR036116">
    <property type="entry name" value="FN3_sf"/>
</dbReference>
<comment type="subcellular location">
    <subcellularLocation>
        <location evidence="1">Membrane</location>
        <topology evidence="1">Single-pass membrane protein</topology>
    </subcellularLocation>
</comment>
<evidence type="ECO:0000256" key="1">
    <source>
        <dbReference type="ARBA" id="ARBA00004167"/>
    </source>
</evidence>
<dbReference type="Pfam" id="PF13927">
    <property type="entry name" value="Ig_3"/>
    <property type="match status" value="2"/>
</dbReference>
<feature type="domain" description="Ig-like" evidence="6">
    <location>
        <begin position="416"/>
        <end position="508"/>
    </location>
</feature>
<dbReference type="PANTHER" id="PTHR23278:SF19">
    <property type="entry name" value="OBSCURIN"/>
    <property type="match status" value="1"/>
</dbReference>
<evidence type="ECO:0000256" key="5">
    <source>
        <dbReference type="SAM" id="Phobius"/>
    </source>
</evidence>
<dbReference type="CDD" id="cd00063">
    <property type="entry name" value="FN3"/>
    <property type="match status" value="1"/>
</dbReference>
<evidence type="ECO:0000313" key="9">
    <source>
        <dbReference type="Proteomes" id="UP000078492"/>
    </source>
</evidence>
<dbReference type="InterPro" id="IPR003599">
    <property type="entry name" value="Ig_sub"/>
</dbReference>
<keyword evidence="9" id="KW-1185">Reference proteome</keyword>
<feature type="region of interest" description="Disordered" evidence="4">
    <location>
        <begin position="773"/>
        <end position="804"/>
    </location>
</feature>
<dbReference type="SUPFAM" id="SSF49265">
    <property type="entry name" value="Fibronectin type III"/>
    <property type="match status" value="1"/>
</dbReference>
<accession>A0A195EAN5</accession>
<dbReference type="GO" id="GO:0016020">
    <property type="term" value="C:membrane"/>
    <property type="evidence" value="ECO:0007669"/>
    <property type="project" value="UniProtKB-SubCell"/>
</dbReference>
<dbReference type="Proteomes" id="UP000078492">
    <property type="component" value="Unassembled WGS sequence"/>
</dbReference>
<dbReference type="InterPro" id="IPR003598">
    <property type="entry name" value="Ig_sub2"/>
</dbReference>
<feature type="domain" description="Fibronectin type-III" evidence="7">
    <location>
        <begin position="615"/>
        <end position="706"/>
    </location>
</feature>
<protein>
    <submittedName>
        <fullName evidence="8">B-cell receptor CD22</fullName>
    </submittedName>
</protein>
<reference evidence="8 9" key="1">
    <citation type="submission" date="2015-09" db="EMBL/GenBank/DDBJ databases">
        <title>Trachymyrmex cornetzi WGS genome.</title>
        <authorList>
            <person name="Nygaard S."/>
            <person name="Hu H."/>
            <person name="Boomsma J."/>
            <person name="Zhang G."/>
        </authorList>
    </citation>
    <scope>NUCLEOTIDE SEQUENCE [LARGE SCALE GENOMIC DNA]</scope>
    <source>
        <strain evidence="8">Tcor2-1</strain>
        <tissue evidence="8">Whole body</tissue>
    </source>
</reference>
<name>A0A195EAN5_9HYME</name>
<keyword evidence="5" id="KW-1133">Transmembrane helix</keyword>
<dbReference type="STRING" id="471704.A0A195EAN5"/>